<accession>A0ABN7XPU1</accession>
<feature type="non-terminal residue" evidence="1">
    <location>
        <position position="108"/>
    </location>
</feature>
<dbReference type="Proteomes" id="UP000789901">
    <property type="component" value="Unassembled WGS sequence"/>
</dbReference>
<keyword evidence="2" id="KW-1185">Reference proteome</keyword>
<reference evidence="1 2" key="1">
    <citation type="submission" date="2021-06" db="EMBL/GenBank/DDBJ databases">
        <authorList>
            <person name="Kallberg Y."/>
            <person name="Tangrot J."/>
            <person name="Rosling A."/>
        </authorList>
    </citation>
    <scope>NUCLEOTIDE SEQUENCE [LARGE SCALE GENOMIC DNA]</scope>
    <source>
        <strain evidence="1 2">120-4 pot B 10/14</strain>
    </source>
</reference>
<evidence type="ECO:0000313" key="1">
    <source>
        <dbReference type="EMBL" id="CAG8857257.1"/>
    </source>
</evidence>
<sequence length="108" mass="12875">AYPDYIEEFSIEIADYNLISSTSHMPLLETIPKFKVHPERNPHRLYGGFIEELNMDDIPVPVPVSIPVYKKFKENNPDISLCVYEWHNQNKCLEFHYITERRSDKYKQ</sequence>
<evidence type="ECO:0000313" key="2">
    <source>
        <dbReference type="Proteomes" id="UP000789901"/>
    </source>
</evidence>
<organism evidence="1 2">
    <name type="scientific">Gigaspora margarita</name>
    <dbReference type="NCBI Taxonomy" id="4874"/>
    <lineage>
        <taxon>Eukaryota</taxon>
        <taxon>Fungi</taxon>
        <taxon>Fungi incertae sedis</taxon>
        <taxon>Mucoromycota</taxon>
        <taxon>Glomeromycotina</taxon>
        <taxon>Glomeromycetes</taxon>
        <taxon>Diversisporales</taxon>
        <taxon>Gigasporaceae</taxon>
        <taxon>Gigaspora</taxon>
    </lineage>
</organism>
<dbReference type="EMBL" id="CAJVQB010168807">
    <property type="protein sequence ID" value="CAG8857257.1"/>
    <property type="molecule type" value="Genomic_DNA"/>
</dbReference>
<name>A0ABN7XPU1_GIGMA</name>
<proteinExistence type="predicted"/>
<protein>
    <submittedName>
        <fullName evidence="1">580_t:CDS:1</fullName>
    </submittedName>
</protein>
<feature type="non-terminal residue" evidence="1">
    <location>
        <position position="1"/>
    </location>
</feature>
<comment type="caution">
    <text evidence="1">The sequence shown here is derived from an EMBL/GenBank/DDBJ whole genome shotgun (WGS) entry which is preliminary data.</text>
</comment>
<gene>
    <name evidence="1" type="ORF">GMARGA_LOCUS46078</name>
</gene>